<dbReference type="EMBL" id="BAABHV010000001">
    <property type="protein sequence ID" value="GAA5047316.1"/>
    <property type="molecule type" value="Genomic_DNA"/>
</dbReference>
<feature type="domain" description="Galactosyltransferase C-terminal" evidence="5">
    <location>
        <begin position="152"/>
        <end position="212"/>
    </location>
</feature>
<keyword evidence="7" id="KW-1185">Reference proteome</keyword>
<organism evidence="6 7">
    <name type="scientific">Erythrobacter westpacificensis</name>
    <dbReference type="NCBI Taxonomy" id="1055231"/>
    <lineage>
        <taxon>Bacteria</taxon>
        <taxon>Pseudomonadati</taxon>
        <taxon>Pseudomonadota</taxon>
        <taxon>Alphaproteobacteria</taxon>
        <taxon>Sphingomonadales</taxon>
        <taxon>Erythrobacteraceae</taxon>
        <taxon>Erythrobacter/Porphyrobacter group</taxon>
        <taxon>Erythrobacter</taxon>
    </lineage>
</organism>
<keyword evidence="3" id="KW-0808">Transferase</keyword>
<dbReference type="Pfam" id="PF02709">
    <property type="entry name" value="Glyco_transf_7C"/>
    <property type="match status" value="1"/>
</dbReference>
<accession>A0ABP9JYD9</accession>
<evidence type="ECO:0000256" key="1">
    <source>
        <dbReference type="ARBA" id="ARBA00006739"/>
    </source>
</evidence>
<dbReference type="PANTHER" id="PTHR43179:SF12">
    <property type="entry name" value="GALACTOFURANOSYLTRANSFERASE GLFT2"/>
    <property type="match status" value="1"/>
</dbReference>
<comment type="similarity">
    <text evidence="1">Belongs to the glycosyltransferase 2 family.</text>
</comment>
<name>A0ABP9JYD9_9SPHN</name>
<comment type="caution">
    <text evidence="6">The sequence shown here is derived from an EMBL/GenBank/DDBJ whole genome shotgun (WGS) entry which is preliminary data.</text>
</comment>
<evidence type="ECO:0000259" key="4">
    <source>
        <dbReference type="Pfam" id="PF00535"/>
    </source>
</evidence>
<evidence type="ECO:0000313" key="7">
    <source>
        <dbReference type="Proteomes" id="UP001500518"/>
    </source>
</evidence>
<reference evidence="7" key="1">
    <citation type="journal article" date="2019" name="Int. J. Syst. Evol. Microbiol.">
        <title>The Global Catalogue of Microorganisms (GCM) 10K type strain sequencing project: providing services to taxonomists for standard genome sequencing and annotation.</title>
        <authorList>
            <consortium name="The Broad Institute Genomics Platform"/>
            <consortium name="The Broad Institute Genome Sequencing Center for Infectious Disease"/>
            <person name="Wu L."/>
            <person name="Ma J."/>
        </authorList>
    </citation>
    <scope>NUCLEOTIDE SEQUENCE [LARGE SCALE GENOMIC DNA]</scope>
    <source>
        <strain evidence="7">JCM 18014</strain>
    </source>
</reference>
<dbReference type="Proteomes" id="UP001500518">
    <property type="component" value="Unassembled WGS sequence"/>
</dbReference>
<protein>
    <submittedName>
        <fullName evidence="6">Glycosyltransferase</fullName>
    </submittedName>
</protein>
<dbReference type="SUPFAM" id="SSF53448">
    <property type="entry name" value="Nucleotide-diphospho-sugar transferases"/>
    <property type="match status" value="1"/>
</dbReference>
<dbReference type="InterPro" id="IPR027791">
    <property type="entry name" value="Galactosyl_T_C"/>
</dbReference>
<evidence type="ECO:0000256" key="3">
    <source>
        <dbReference type="ARBA" id="ARBA00022679"/>
    </source>
</evidence>
<sequence>MKVSVCTLAHGRDEHLRNLVTGLSNSRRPPCELVIAVMQHQSYRLPEASFPIRQIVLGSDGIPLAAGRNRAAREARGDLLVFLDVDCIPHPTLIEDYAGVAQDHDGVLMGEVGYLPAAATEGGIDYARFERLAEKHSERAGPPETRSAPCRDYRCFWSLNFAIGAADFERSGGFDECYDGYGGEDTDFGRAVQTAGLPIWWVRGAKAYHQYHPHHMPPVHHLESVIANAQRFQEKWGQPTMQHWLRAFTLMGLIERSGDGWRVLRQPDEADFALTRQQEMQPYASSAAVLEQLEAEAAAPVAAAPMAAR</sequence>
<dbReference type="Pfam" id="PF00535">
    <property type="entry name" value="Glycos_transf_2"/>
    <property type="match status" value="1"/>
</dbReference>
<gene>
    <name evidence="6" type="ORF">GCM10023208_03550</name>
</gene>
<proteinExistence type="inferred from homology"/>
<dbReference type="InterPro" id="IPR001173">
    <property type="entry name" value="Glyco_trans_2-like"/>
</dbReference>
<dbReference type="PANTHER" id="PTHR43179">
    <property type="entry name" value="RHAMNOSYLTRANSFERASE WBBL"/>
    <property type="match status" value="1"/>
</dbReference>
<keyword evidence="2" id="KW-0328">Glycosyltransferase</keyword>
<dbReference type="RefSeq" id="WP_346031418.1">
    <property type="nucleotide sequence ID" value="NZ_BAABHV010000001.1"/>
</dbReference>
<feature type="domain" description="Glycosyltransferase 2-like" evidence="4">
    <location>
        <begin position="64"/>
        <end position="109"/>
    </location>
</feature>
<evidence type="ECO:0000256" key="2">
    <source>
        <dbReference type="ARBA" id="ARBA00022676"/>
    </source>
</evidence>
<dbReference type="Gene3D" id="3.90.550.10">
    <property type="entry name" value="Spore Coat Polysaccharide Biosynthesis Protein SpsA, Chain A"/>
    <property type="match status" value="1"/>
</dbReference>
<evidence type="ECO:0000259" key="5">
    <source>
        <dbReference type="Pfam" id="PF02709"/>
    </source>
</evidence>
<evidence type="ECO:0000313" key="6">
    <source>
        <dbReference type="EMBL" id="GAA5047316.1"/>
    </source>
</evidence>
<dbReference type="InterPro" id="IPR029044">
    <property type="entry name" value="Nucleotide-diphossugar_trans"/>
</dbReference>